<accession>A0A974D0G3</accession>
<proteinExistence type="predicted"/>
<gene>
    <name evidence="1" type="ORF">XELAEV_18025903mg</name>
</gene>
<sequence length="116" mass="13524">MRIRGFTVKLCPVIMDQFYKLRKACSFHTVVILEVRKPKTLTRKSLVKRNEESTLAVKLYYMFICDSPAMWLLACVTKIMGTKEKLIYLHLHPSNYTQYLQGWHRGIVCLLALSGK</sequence>
<protein>
    <submittedName>
        <fullName evidence="1">Uncharacterized protein</fullName>
    </submittedName>
</protein>
<dbReference type="Proteomes" id="UP000694892">
    <property type="component" value="Chromosome 4S"/>
</dbReference>
<dbReference type="EMBL" id="CM004473">
    <property type="protein sequence ID" value="OCT83363.1"/>
    <property type="molecule type" value="Genomic_DNA"/>
</dbReference>
<evidence type="ECO:0000313" key="2">
    <source>
        <dbReference type="Proteomes" id="UP000694892"/>
    </source>
</evidence>
<evidence type="ECO:0000313" key="1">
    <source>
        <dbReference type="EMBL" id="OCT83363.1"/>
    </source>
</evidence>
<name>A0A974D0G3_XENLA</name>
<reference evidence="2" key="1">
    <citation type="journal article" date="2016" name="Nature">
        <title>Genome evolution in the allotetraploid frog Xenopus laevis.</title>
        <authorList>
            <person name="Session A.M."/>
            <person name="Uno Y."/>
            <person name="Kwon T."/>
            <person name="Chapman J.A."/>
            <person name="Toyoda A."/>
            <person name="Takahashi S."/>
            <person name="Fukui A."/>
            <person name="Hikosaka A."/>
            <person name="Suzuki A."/>
            <person name="Kondo M."/>
            <person name="van Heeringen S.J."/>
            <person name="Quigley I."/>
            <person name="Heinz S."/>
            <person name="Ogino H."/>
            <person name="Ochi H."/>
            <person name="Hellsten U."/>
            <person name="Lyons J.B."/>
            <person name="Simakov O."/>
            <person name="Putnam N."/>
            <person name="Stites J."/>
            <person name="Kuroki Y."/>
            <person name="Tanaka T."/>
            <person name="Michiue T."/>
            <person name="Watanabe M."/>
            <person name="Bogdanovic O."/>
            <person name="Lister R."/>
            <person name="Georgiou G."/>
            <person name="Paranjpe S.S."/>
            <person name="van Kruijsbergen I."/>
            <person name="Shu S."/>
            <person name="Carlson J."/>
            <person name="Kinoshita T."/>
            <person name="Ohta Y."/>
            <person name="Mawaribuchi S."/>
            <person name="Jenkins J."/>
            <person name="Grimwood J."/>
            <person name="Schmutz J."/>
            <person name="Mitros T."/>
            <person name="Mozaffari S.V."/>
            <person name="Suzuki Y."/>
            <person name="Haramoto Y."/>
            <person name="Yamamoto T.S."/>
            <person name="Takagi C."/>
            <person name="Heald R."/>
            <person name="Miller K."/>
            <person name="Haudenschild C."/>
            <person name="Kitzman J."/>
            <person name="Nakayama T."/>
            <person name="Izutsu Y."/>
            <person name="Robert J."/>
            <person name="Fortriede J."/>
            <person name="Burns K."/>
            <person name="Lotay V."/>
            <person name="Karimi K."/>
            <person name="Yasuoka Y."/>
            <person name="Dichmann D.S."/>
            <person name="Flajnik M.F."/>
            <person name="Houston D.W."/>
            <person name="Shendure J."/>
            <person name="DuPasquier L."/>
            <person name="Vize P.D."/>
            <person name="Zorn A.M."/>
            <person name="Ito M."/>
            <person name="Marcotte E.M."/>
            <person name="Wallingford J.B."/>
            <person name="Ito Y."/>
            <person name="Asashima M."/>
            <person name="Ueno N."/>
            <person name="Matsuda Y."/>
            <person name="Veenstra G.J."/>
            <person name="Fujiyama A."/>
            <person name="Harland R.M."/>
            <person name="Taira M."/>
            <person name="Rokhsar D.S."/>
        </authorList>
    </citation>
    <scope>NUCLEOTIDE SEQUENCE [LARGE SCALE GENOMIC DNA]</scope>
    <source>
        <strain evidence="2">J</strain>
    </source>
</reference>
<organism evidence="1 2">
    <name type="scientific">Xenopus laevis</name>
    <name type="common">African clawed frog</name>
    <dbReference type="NCBI Taxonomy" id="8355"/>
    <lineage>
        <taxon>Eukaryota</taxon>
        <taxon>Metazoa</taxon>
        <taxon>Chordata</taxon>
        <taxon>Craniata</taxon>
        <taxon>Vertebrata</taxon>
        <taxon>Euteleostomi</taxon>
        <taxon>Amphibia</taxon>
        <taxon>Batrachia</taxon>
        <taxon>Anura</taxon>
        <taxon>Pipoidea</taxon>
        <taxon>Pipidae</taxon>
        <taxon>Xenopodinae</taxon>
        <taxon>Xenopus</taxon>
        <taxon>Xenopus</taxon>
    </lineage>
</organism>
<dbReference type="AlphaFoldDB" id="A0A974D0G3"/>